<gene>
    <name evidence="8" type="ORF">PHLGIDRAFT_322159</name>
</gene>
<evidence type="ECO:0000259" key="7">
    <source>
        <dbReference type="Pfam" id="PF24621"/>
    </source>
</evidence>
<dbReference type="Gene3D" id="3.40.50.1970">
    <property type="match status" value="1"/>
</dbReference>
<dbReference type="InterPro" id="IPR035872">
    <property type="entry name" value="EEVS-like"/>
</dbReference>
<dbReference type="Proteomes" id="UP000053257">
    <property type="component" value="Unassembled WGS sequence"/>
</dbReference>
<dbReference type="FunFam" id="1.20.1090.10:FF:000015">
    <property type="entry name" value="3-dehydroquinate synthase protein"/>
    <property type="match status" value="1"/>
</dbReference>
<name>A0A0C3PAN9_PHLG1</name>
<dbReference type="InterPro" id="IPR030960">
    <property type="entry name" value="DHQS/DOIS_N"/>
</dbReference>
<organism evidence="8 9">
    <name type="scientific">Phlebiopsis gigantea (strain 11061_1 CR5-6)</name>
    <name type="common">White-rot fungus</name>
    <name type="synonym">Peniophora gigantea</name>
    <dbReference type="NCBI Taxonomy" id="745531"/>
    <lineage>
        <taxon>Eukaryota</taxon>
        <taxon>Fungi</taxon>
        <taxon>Dikarya</taxon>
        <taxon>Basidiomycota</taxon>
        <taxon>Agaricomycotina</taxon>
        <taxon>Agaricomycetes</taxon>
        <taxon>Polyporales</taxon>
        <taxon>Phanerochaetaceae</taxon>
        <taxon>Phlebiopsis</taxon>
    </lineage>
</organism>
<evidence type="ECO:0000256" key="2">
    <source>
        <dbReference type="ARBA" id="ARBA00022723"/>
    </source>
</evidence>
<evidence type="ECO:0000256" key="4">
    <source>
        <dbReference type="ARBA" id="ARBA00023027"/>
    </source>
</evidence>
<dbReference type="FunFam" id="3.40.50.1970:FF:000018">
    <property type="entry name" value="Related to 2-epi-5-epi-valiolone synthase"/>
    <property type="match status" value="1"/>
</dbReference>
<dbReference type="InterPro" id="IPR050071">
    <property type="entry name" value="Dehydroquinate_synthase"/>
</dbReference>
<keyword evidence="9" id="KW-1185">Reference proteome</keyword>
<dbReference type="HOGENOM" id="CLU_001201_0_4_1"/>
<evidence type="ECO:0000256" key="1">
    <source>
        <dbReference type="ARBA" id="ARBA00001911"/>
    </source>
</evidence>
<dbReference type="InterPro" id="IPR056179">
    <property type="entry name" value="DHQS_C"/>
</dbReference>
<keyword evidence="3" id="KW-0547">Nucleotide-binding</keyword>
<comment type="cofactor">
    <cofactor evidence="1">
        <name>NAD(+)</name>
        <dbReference type="ChEBI" id="CHEBI:57540"/>
    </cofactor>
</comment>
<dbReference type="OrthoDB" id="197068at2759"/>
<dbReference type="GO" id="GO:0046872">
    <property type="term" value="F:metal ion binding"/>
    <property type="evidence" value="ECO:0007669"/>
    <property type="project" value="UniProtKB-KW"/>
</dbReference>
<dbReference type="SUPFAM" id="SSF56796">
    <property type="entry name" value="Dehydroquinate synthase-like"/>
    <property type="match status" value="1"/>
</dbReference>
<accession>A0A0C3PAN9</accession>
<dbReference type="PANTHER" id="PTHR43622">
    <property type="entry name" value="3-DEHYDROQUINATE SYNTHASE"/>
    <property type="match status" value="1"/>
</dbReference>
<keyword evidence="4" id="KW-0520">NAD</keyword>
<evidence type="ECO:0000256" key="3">
    <source>
        <dbReference type="ARBA" id="ARBA00022741"/>
    </source>
</evidence>
<dbReference type="CDD" id="cd08199">
    <property type="entry name" value="EEVS"/>
    <property type="match status" value="1"/>
</dbReference>
<evidence type="ECO:0000256" key="5">
    <source>
        <dbReference type="ARBA" id="ARBA00023239"/>
    </source>
</evidence>
<dbReference type="GO" id="GO:0003856">
    <property type="term" value="F:3-dehydroquinate synthase activity"/>
    <property type="evidence" value="ECO:0007669"/>
    <property type="project" value="TreeGrafter"/>
</dbReference>
<dbReference type="AlphaFoldDB" id="A0A0C3PAN9"/>
<feature type="domain" description="3-dehydroquinate synthase N-terminal" evidence="6">
    <location>
        <begin position="81"/>
        <end position="193"/>
    </location>
</feature>
<keyword evidence="2" id="KW-0479">Metal-binding</keyword>
<reference evidence="8 9" key="1">
    <citation type="journal article" date="2014" name="PLoS Genet.">
        <title>Analysis of the Phlebiopsis gigantea genome, transcriptome and secretome provides insight into its pioneer colonization strategies of wood.</title>
        <authorList>
            <person name="Hori C."/>
            <person name="Ishida T."/>
            <person name="Igarashi K."/>
            <person name="Samejima M."/>
            <person name="Suzuki H."/>
            <person name="Master E."/>
            <person name="Ferreira P."/>
            <person name="Ruiz-Duenas F.J."/>
            <person name="Held B."/>
            <person name="Canessa P."/>
            <person name="Larrondo L.F."/>
            <person name="Schmoll M."/>
            <person name="Druzhinina I.S."/>
            <person name="Kubicek C.P."/>
            <person name="Gaskell J.A."/>
            <person name="Kersten P."/>
            <person name="St John F."/>
            <person name="Glasner J."/>
            <person name="Sabat G."/>
            <person name="Splinter BonDurant S."/>
            <person name="Syed K."/>
            <person name="Yadav J."/>
            <person name="Mgbeahuruike A.C."/>
            <person name="Kovalchuk A."/>
            <person name="Asiegbu F.O."/>
            <person name="Lackner G."/>
            <person name="Hoffmeister D."/>
            <person name="Rencoret J."/>
            <person name="Gutierrez A."/>
            <person name="Sun H."/>
            <person name="Lindquist E."/>
            <person name="Barry K."/>
            <person name="Riley R."/>
            <person name="Grigoriev I.V."/>
            <person name="Henrissat B."/>
            <person name="Kues U."/>
            <person name="Berka R.M."/>
            <person name="Martinez A.T."/>
            <person name="Covert S.F."/>
            <person name="Blanchette R.A."/>
            <person name="Cullen D."/>
        </authorList>
    </citation>
    <scope>NUCLEOTIDE SEQUENCE [LARGE SCALE GENOMIC DNA]</scope>
    <source>
        <strain evidence="8 9">11061_1 CR5-6</strain>
    </source>
</reference>
<dbReference type="Gene3D" id="1.20.1090.10">
    <property type="entry name" value="Dehydroquinate synthase-like - alpha domain"/>
    <property type="match status" value="1"/>
</dbReference>
<dbReference type="GO" id="GO:0000166">
    <property type="term" value="F:nucleotide binding"/>
    <property type="evidence" value="ECO:0007669"/>
    <property type="project" value="UniProtKB-KW"/>
</dbReference>
<dbReference type="GO" id="GO:0017000">
    <property type="term" value="P:antibiotic biosynthetic process"/>
    <property type="evidence" value="ECO:0007669"/>
    <property type="project" value="InterPro"/>
</dbReference>
<proteinExistence type="predicted"/>
<dbReference type="STRING" id="745531.A0A0C3PAN9"/>
<evidence type="ECO:0000313" key="9">
    <source>
        <dbReference type="Proteomes" id="UP000053257"/>
    </source>
</evidence>
<keyword evidence="5" id="KW-0456">Lyase</keyword>
<dbReference type="Pfam" id="PF01761">
    <property type="entry name" value="DHQ_synthase"/>
    <property type="match status" value="1"/>
</dbReference>
<protein>
    <submittedName>
        <fullName evidence="8">Uncharacterized protein</fullName>
    </submittedName>
</protein>
<evidence type="ECO:0000259" key="6">
    <source>
        <dbReference type="Pfam" id="PF01761"/>
    </source>
</evidence>
<dbReference type="Pfam" id="PF24621">
    <property type="entry name" value="DHQS_C"/>
    <property type="match status" value="1"/>
</dbReference>
<dbReference type="PANTHER" id="PTHR43622:SF3">
    <property type="entry name" value="2-EPI-5-EPI-VALIOLONE SYNTHASE"/>
    <property type="match status" value="1"/>
</dbReference>
<sequence length="474" mass="52000">MSDLKATVEPTTNGFSVAGYEQIKYGFQFVDNIFDIKHTHLADIYKPWKRVLLVSDATVSGFYSKQWEAYFKHHDIPVTAFVMAGGEKNKTMTTMLSIVDAMNEFGLVRKEPVLAVGGGLCTDVTGYACASYRRTTNFIRVPTTLIGLIDASVSIKVGINHGNLKNRLGAYHAPLVTFLDFNMLRTLPEGQVRNGFAELMKISSCADKRTWDLLVENGEALIKTRFGRAEGASPELKTIADEICWRGIKVMLDLETPNLHEIGLDRVIAFGHSLSPTLELTPVVPLRHGHAINIDMSYFVTFTWTRGLLTEEQRDEYHRLSHRVGLSMDHEFFTEDMIVAGTEAILKTRDNKQRFAVPNPYGTCAFINDASYDELFAALKVHKALIKEKYGGGAGKEAYVDYGDLGMDPEVLRRKANMNGKGHAANGNSVTSSAILSAAVRAGAVKTNDGLVANGTTGDPAVNGTNKIVNAIAA</sequence>
<evidence type="ECO:0000313" key="8">
    <source>
        <dbReference type="EMBL" id="KIP01888.1"/>
    </source>
</evidence>
<dbReference type="EMBL" id="KN840726">
    <property type="protein sequence ID" value="KIP01888.1"/>
    <property type="molecule type" value="Genomic_DNA"/>
</dbReference>
<feature type="domain" description="3-dehydroquinate synthase C-terminal" evidence="7">
    <location>
        <begin position="195"/>
        <end position="331"/>
    </location>
</feature>